<evidence type="ECO:0000313" key="2">
    <source>
        <dbReference type="Proteomes" id="UP001175211"/>
    </source>
</evidence>
<gene>
    <name evidence="1" type="ORF">EV420DRAFT_1485684</name>
</gene>
<name>A0AA39JF22_ARMTA</name>
<protein>
    <submittedName>
        <fullName evidence="1">Uncharacterized protein</fullName>
    </submittedName>
</protein>
<evidence type="ECO:0000313" key="1">
    <source>
        <dbReference type="EMBL" id="KAK0441224.1"/>
    </source>
</evidence>
<organism evidence="1 2">
    <name type="scientific">Armillaria tabescens</name>
    <name type="common">Ringless honey mushroom</name>
    <name type="synonym">Agaricus tabescens</name>
    <dbReference type="NCBI Taxonomy" id="1929756"/>
    <lineage>
        <taxon>Eukaryota</taxon>
        <taxon>Fungi</taxon>
        <taxon>Dikarya</taxon>
        <taxon>Basidiomycota</taxon>
        <taxon>Agaricomycotina</taxon>
        <taxon>Agaricomycetes</taxon>
        <taxon>Agaricomycetidae</taxon>
        <taxon>Agaricales</taxon>
        <taxon>Marasmiineae</taxon>
        <taxon>Physalacriaceae</taxon>
        <taxon>Desarmillaria</taxon>
    </lineage>
</organism>
<reference evidence="1" key="1">
    <citation type="submission" date="2023-06" db="EMBL/GenBank/DDBJ databases">
        <authorList>
            <consortium name="Lawrence Berkeley National Laboratory"/>
            <person name="Ahrendt S."/>
            <person name="Sahu N."/>
            <person name="Indic B."/>
            <person name="Wong-Bajracharya J."/>
            <person name="Merenyi Z."/>
            <person name="Ke H.-M."/>
            <person name="Monk M."/>
            <person name="Kocsube S."/>
            <person name="Drula E."/>
            <person name="Lipzen A."/>
            <person name="Balint B."/>
            <person name="Henrissat B."/>
            <person name="Andreopoulos B."/>
            <person name="Martin F.M."/>
            <person name="Harder C.B."/>
            <person name="Rigling D."/>
            <person name="Ford K.L."/>
            <person name="Foster G.D."/>
            <person name="Pangilinan J."/>
            <person name="Papanicolaou A."/>
            <person name="Barry K."/>
            <person name="LaButti K."/>
            <person name="Viragh M."/>
            <person name="Koriabine M."/>
            <person name="Yan M."/>
            <person name="Riley R."/>
            <person name="Champramary S."/>
            <person name="Plett K.L."/>
            <person name="Tsai I.J."/>
            <person name="Slot J."/>
            <person name="Sipos G."/>
            <person name="Plett J."/>
            <person name="Nagy L.G."/>
            <person name="Grigoriev I.V."/>
        </authorList>
    </citation>
    <scope>NUCLEOTIDE SEQUENCE</scope>
    <source>
        <strain evidence="1">CCBAS 213</strain>
    </source>
</reference>
<dbReference type="AlphaFoldDB" id="A0AA39JF22"/>
<dbReference type="GeneID" id="85353823"/>
<dbReference type="Proteomes" id="UP001175211">
    <property type="component" value="Unassembled WGS sequence"/>
</dbReference>
<sequence length="304" mass="33630">MPSVSPQDLWPSTRMHHPEGDAASWMKYEHIDIGVGGADGDPHKSDWVIYAQLLKNTRSPESTQPVDQKSKLIRIVGDPPERANKEDDSRGGGNLLGIEVIIFKHKYVFGPPSVPRSVLRSPSEHGGFPPLREAPVPVHGYDILPASWAKSSTLDAWVCALGSEQQIFGLNCNEVISPQPLGVASTNLNVIECCPPLEQYSQLYFGSILSESYRSRFDLPAARIEALLRLGFLFMVSGAFSSPMIPKQIRFNAWLAGLDGEPFYHVHNVFACATNTPSCPNQVTDEPQRMSLLHGRHYTMPHYG</sequence>
<comment type="caution">
    <text evidence="1">The sequence shown here is derived from an EMBL/GenBank/DDBJ whole genome shotgun (WGS) entry which is preliminary data.</text>
</comment>
<dbReference type="EMBL" id="JAUEPS010000071">
    <property type="protein sequence ID" value="KAK0441224.1"/>
    <property type="molecule type" value="Genomic_DNA"/>
</dbReference>
<keyword evidence="2" id="KW-1185">Reference proteome</keyword>
<accession>A0AA39JF22</accession>
<proteinExistence type="predicted"/>
<dbReference type="RefSeq" id="XP_060323910.1">
    <property type="nucleotide sequence ID" value="XM_060470275.1"/>
</dbReference>